<evidence type="ECO:0000256" key="2">
    <source>
        <dbReference type="ARBA" id="ARBA00023015"/>
    </source>
</evidence>
<dbReference type="InterPro" id="IPR013325">
    <property type="entry name" value="RNA_pol_sigma_r2"/>
</dbReference>
<feature type="domain" description="RNA polymerase sigma factor 70 region 4 type 2" evidence="7">
    <location>
        <begin position="124"/>
        <end position="176"/>
    </location>
</feature>
<keyword evidence="5" id="KW-0804">Transcription</keyword>
<evidence type="ECO:0000256" key="4">
    <source>
        <dbReference type="ARBA" id="ARBA00023125"/>
    </source>
</evidence>
<dbReference type="NCBIfam" id="TIGR02937">
    <property type="entry name" value="sigma70-ECF"/>
    <property type="match status" value="1"/>
</dbReference>
<dbReference type="Pfam" id="PF08281">
    <property type="entry name" value="Sigma70_r4_2"/>
    <property type="match status" value="1"/>
</dbReference>
<evidence type="ECO:0000313" key="9">
    <source>
        <dbReference type="Proteomes" id="UP001548832"/>
    </source>
</evidence>
<evidence type="ECO:0000313" key="8">
    <source>
        <dbReference type="EMBL" id="MET2826316.1"/>
    </source>
</evidence>
<keyword evidence="9" id="KW-1185">Reference proteome</keyword>
<dbReference type="InterPro" id="IPR039425">
    <property type="entry name" value="RNA_pol_sigma-70-like"/>
</dbReference>
<comment type="caution">
    <text evidence="8">The sequence shown here is derived from an EMBL/GenBank/DDBJ whole genome shotgun (WGS) entry which is preliminary data.</text>
</comment>
<dbReference type="PANTHER" id="PTHR43133:SF8">
    <property type="entry name" value="RNA POLYMERASE SIGMA FACTOR HI_1459-RELATED"/>
    <property type="match status" value="1"/>
</dbReference>
<dbReference type="InterPro" id="IPR013324">
    <property type="entry name" value="RNA_pol_sigma_r3/r4-like"/>
</dbReference>
<keyword evidence="4" id="KW-0238">DNA-binding</keyword>
<dbReference type="InterPro" id="IPR007627">
    <property type="entry name" value="RNA_pol_sigma70_r2"/>
</dbReference>
<dbReference type="PANTHER" id="PTHR43133">
    <property type="entry name" value="RNA POLYMERASE ECF-TYPE SIGMA FACTO"/>
    <property type="match status" value="1"/>
</dbReference>
<dbReference type="Gene3D" id="1.10.1740.10">
    <property type="match status" value="1"/>
</dbReference>
<dbReference type="EMBL" id="JBEWSZ010000001">
    <property type="protein sequence ID" value="MET2826316.1"/>
    <property type="molecule type" value="Genomic_DNA"/>
</dbReference>
<dbReference type="InterPro" id="IPR013249">
    <property type="entry name" value="RNA_pol_sigma70_r4_t2"/>
</dbReference>
<evidence type="ECO:0000256" key="5">
    <source>
        <dbReference type="ARBA" id="ARBA00023163"/>
    </source>
</evidence>
<dbReference type="InterPro" id="IPR014284">
    <property type="entry name" value="RNA_pol_sigma-70_dom"/>
</dbReference>
<accession>A0ABV2D8F2</accession>
<reference evidence="8 9" key="1">
    <citation type="submission" date="2024-06" db="EMBL/GenBank/DDBJ databases">
        <authorList>
            <person name="Kim D.-U."/>
        </authorList>
    </citation>
    <scope>NUCLEOTIDE SEQUENCE [LARGE SCALE GENOMIC DNA]</scope>
    <source>
        <strain evidence="8 9">KACC15460</strain>
    </source>
</reference>
<evidence type="ECO:0000256" key="3">
    <source>
        <dbReference type="ARBA" id="ARBA00023082"/>
    </source>
</evidence>
<organism evidence="8 9">
    <name type="scientific">Mesorhizobium shangrilense</name>
    <dbReference type="NCBI Taxonomy" id="460060"/>
    <lineage>
        <taxon>Bacteria</taxon>
        <taxon>Pseudomonadati</taxon>
        <taxon>Pseudomonadota</taxon>
        <taxon>Alphaproteobacteria</taxon>
        <taxon>Hyphomicrobiales</taxon>
        <taxon>Phyllobacteriaceae</taxon>
        <taxon>Mesorhizobium</taxon>
    </lineage>
</organism>
<dbReference type="RefSeq" id="WP_354458408.1">
    <property type="nucleotide sequence ID" value="NZ_JBEWSZ010000001.1"/>
</dbReference>
<feature type="domain" description="RNA polymerase sigma-70 region 2" evidence="6">
    <location>
        <begin position="30"/>
        <end position="97"/>
    </location>
</feature>
<dbReference type="CDD" id="cd06171">
    <property type="entry name" value="Sigma70_r4"/>
    <property type="match status" value="1"/>
</dbReference>
<gene>
    <name evidence="8" type="ORF">ABVQ20_04935</name>
</gene>
<keyword evidence="3" id="KW-0731">Sigma factor</keyword>
<sequence>MAMMLDESAASDAELIGRAKGGDRGAFGILLERHYDFVYRAAYRWCGRKADAEDVAQDVCVRLGRAIRDYHGGGAFTTWLYAMTLNAVRDRMRKTAREAVKTEAYGVHALISGEASIEVEDPAEALWAAVRMLPDKQRDAVLLVYGEGLSHAAAAEVMTISEATVSWHIHEAKKRLKTLMRSTGEV</sequence>
<dbReference type="Proteomes" id="UP001548832">
    <property type="component" value="Unassembled WGS sequence"/>
</dbReference>
<comment type="similarity">
    <text evidence="1">Belongs to the sigma-70 factor family. ECF subfamily.</text>
</comment>
<evidence type="ECO:0000256" key="1">
    <source>
        <dbReference type="ARBA" id="ARBA00010641"/>
    </source>
</evidence>
<dbReference type="SUPFAM" id="SSF88659">
    <property type="entry name" value="Sigma3 and sigma4 domains of RNA polymerase sigma factors"/>
    <property type="match status" value="1"/>
</dbReference>
<dbReference type="Gene3D" id="1.10.10.10">
    <property type="entry name" value="Winged helix-like DNA-binding domain superfamily/Winged helix DNA-binding domain"/>
    <property type="match status" value="1"/>
</dbReference>
<evidence type="ECO:0000259" key="6">
    <source>
        <dbReference type="Pfam" id="PF04542"/>
    </source>
</evidence>
<dbReference type="Pfam" id="PF04542">
    <property type="entry name" value="Sigma70_r2"/>
    <property type="match status" value="1"/>
</dbReference>
<protein>
    <submittedName>
        <fullName evidence="8">RNA polymerase sigma factor</fullName>
    </submittedName>
</protein>
<dbReference type="InterPro" id="IPR036388">
    <property type="entry name" value="WH-like_DNA-bd_sf"/>
</dbReference>
<name>A0ABV2D8F2_9HYPH</name>
<dbReference type="SUPFAM" id="SSF88946">
    <property type="entry name" value="Sigma2 domain of RNA polymerase sigma factors"/>
    <property type="match status" value="1"/>
</dbReference>
<proteinExistence type="inferred from homology"/>
<evidence type="ECO:0000259" key="7">
    <source>
        <dbReference type="Pfam" id="PF08281"/>
    </source>
</evidence>
<keyword evidence="2" id="KW-0805">Transcription regulation</keyword>